<name>A0ABR6AP26_9HYPH</name>
<keyword evidence="3" id="KW-1185">Reference proteome</keyword>
<dbReference type="Proteomes" id="UP000578622">
    <property type="component" value="Unassembled WGS sequence"/>
</dbReference>
<comment type="caution">
    <text evidence="2">The sequence shown here is derived from an EMBL/GenBank/DDBJ whole genome shotgun (WGS) entry which is preliminary data.</text>
</comment>
<dbReference type="EMBL" id="JACGXG010000002">
    <property type="protein sequence ID" value="MBA8851213.1"/>
    <property type="molecule type" value="Genomic_DNA"/>
</dbReference>
<gene>
    <name evidence="2" type="ORF">FHW20_002148</name>
</gene>
<reference evidence="2 3" key="1">
    <citation type="submission" date="2020-07" db="EMBL/GenBank/DDBJ databases">
        <title>Genomic Encyclopedia of Type Strains, Phase IV (KMG-V): Genome sequencing to study the core and pangenomes of soil and plant-associated prokaryotes.</title>
        <authorList>
            <person name="Whitman W."/>
        </authorList>
    </citation>
    <scope>NUCLEOTIDE SEQUENCE [LARGE SCALE GENOMIC DNA]</scope>
    <source>
        <strain evidence="2 3">RH4WT92</strain>
    </source>
</reference>
<sequence>MSQRECDGFNRPPLSIPAKEPVSISPEAASRAGPSDNAAAWFSVMFGVVKSGDGWRRASVVVVVGHPAKFACLGNWSNRSLPVSERGRMSAPLSFQSREAGVTHDAKAASDVSAPPAWFGPLFVPSLARGVFHPFSNPVEPLSDMRRAEARSAGIDRPAGVARSFQVSLYKVEPAKSVLARNLLAKNDWRAAVFNKPVEVRP</sequence>
<organism evidence="2 3">
    <name type="scientific">Brucella intermedia</name>
    <dbReference type="NCBI Taxonomy" id="94625"/>
    <lineage>
        <taxon>Bacteria</taxon>
        <taxon>Pseudomonadati</taxon>
        <taxon>Pseudomonadota</taxon>
        <taxon>Alphaproteobacteria</taxon>
        <taxon>Hyphomicrobiales</taxon>
        <taxon>Brucellaceae</taxon>
        <taxon>Brucella/Ochrobactrum group</taxon>
        <taxon>Brucella</taxon>
    </lineage>
</organism>
<proteinExistence type="predicted"/>
<evidence type="ECO:0000313" key="2">
    <source>
        <dbReference type="EMBL" id="MBA8851213.1"/>
    </source>
</evidence>
<feature type="region of interest" description="Disordered" evidence="1">
    <location>
        <begin position="1"/>
        <end position="32"/>
    </location>
</feature>
<accession>A0ABR6AP26</accession>
<protein>
    <submittedName>
        <fullName evidence="2">Uncharacterized protein</fullName>
    </submittedName>
</protein>
<evidence type="ECO:0000313" key="3">
    <source>
        <dbReference type="Proteomes" id="UP000578622"/>
    </source>
</evidence>
<evidence type="ECO:0000256" key="1">
    <source>
        <dbReference type="SAM" id="MobiDB-lite"/>
    </source>
</evidence>